<protein>
    <submittedName>
        <fullName evidence="3">DNA-binding Xre family transcriptional regulator</fullName>
    </submittedName>
</protein>
<dbReference type="RefSeq" id="WP_411931120.1">
    <property type="nucleotide sequence ID" value="NZ_BAAABQ010000020.1"/>
</dbReference>
<evidence type="ECO:0000256" key="1">
    <source>
        <dbReference type="SAM" id="MobiDB-lite"/>
    </source>
</evidence>
<dbReference type="InterPro" id="IPR010982">
    <property type="entry name" value="Lambda_DNA-bd_dom_sf"/>
</dbReference>
<dbReference type="Gene3D" id="1.10.260.40">
    <property type="entry name" value="lambda repressor-like DNA-binding domains"/>
    <property type="match status" value="1"/>
</dbReference>
<accession>A0ABR6BJ27</accession>
<proteinExistence type="predicted"/>
<name>A0ABR6BJ27_9PSEU</name>
<dbReference type="SUPFAM" id="SSF47413">
    <property type="entry name" value="lambda repressor-like DNA-binding domains"/>
    <property type="match status" value="1"/>
</dbReference>
<keyword evidence="3" id="KW-0238">DNA-binding</keyword>
<dbReference type="GO" id="GO:0003677">
    <property type="term" value="F:DNA binding"/>
    <property type="evidence" value="ECO:0007669"/>
    <property type="project" value="UniProtKB-KW"/>
</dbReference>
<reference evidence="3 4" key="1">
    <citation type="submission" date="2020-08" db="EMBL/GenBank/DDBJ databases">
        <title>Genomic Encyclopedia of Archaeal and Bacterial Type Strains, Phase II (KMG-II): from individual species to whole genera.</title>
        <authorList>
            <person name="Goeker M."/>
        </authorList>
    </citation>
    <scope>NUCLEOTIDE SEQUENCE [LARGE SCALE GENOMIC DNA]</scope>
    <source>
        <strain evidence="3 4">DSM 43850</strain>
    </source>
</reference>
<sequence length="113" mass="12460">MNAMKRRVSYDWRLRDLMADHGMFSTTELVPLLRDRGVELSVSQVHRLVTGTPERLSLTVLAALCDIFECSPAELIRTEAANVTRRTATGTAGTATPPATGALRPTRARIRPQ</sequence>
<feature type="compositionally biased region" description="Low complexity" evidence="1">
    <location>
        <begin position="86"/>
        <end position="105"/>
    </location>
</feature>
<dbReference type="Proteomes" id="UP000517916">
    <property type="component" value="Unassembled WGS sequence"/>
</dbReference>
<organism evidence="3 4">
    <name type="scientific">Kutzneria viridogrisea</name>
    <dbReference type="NCBI Taxonomy" id="47990"/>
    <lineage>
        <taxon>Bacteria</taxon>
        <taxon>Bacillati</taxon>
        <taxon>Actinomycetota</taxon>
        <taxon>Actinomycetes</taxon>
        <taxon>Pseudonocardiales</taxon>
        <taxon>Pseudonocardiaceae</taxon>
        <taxon>Kutzneria</taxon>
    </lineage>
</organism>
<comment type="caution">
    <text evidence="3">The sequence shown here is derived from an EMBL/GenBank/DDBJ whole genome shotgun (WGS) entry which is preliminary data.</text>
</comment>
<feature type="domain" description="HTH cro/C1-type" evidence="2">
    <location>
        <begin position="13"/>
        <end position="79"/>
    </location>
</feature>
<feature type="region of interest" description="Disordered" evidence="1">
    <location>
        <begin position="86"/>
        <end position="113"/>
    </location>
</feature>
<gene>
    <name evidence="3" type="ORF">BC739_004089</name>
</gene>
<dbReference type="InterPro" id="IPR001387">
    <property type="entry name" value="Cro/C1-type_HTH"/>
</dbReference>
<keyword evidence="4" id="KW-1185">Reference proteome</keyword>
<dbReference type="Pfam" id="PF13443">
    <property type="entry name" value="HTH_26"/>
    <property type="match status" value="1"/>
</dbReference>
<evidence type="ECO:0000313" key="3">
    <source>
        <dbReference type="EMBL" id="MBA8926883.1"/>
    </source>
</evidence>
<evidence type="ECO:0000259" key="2">
    <source>
        <dbReference type="Pfam" id="PF13443"/>
    </source>
</evidence>
<dbReference type="EMBL" id="JACJID010000003">
    <property type="protein sequence ID" value="MBA8926883.1"/>
    <property type="molecule type" value="Genomic_DNA"/>
</dbReference>
<evidence type="ECO:0000313" key="4">
    <source>
        <dbReference type="Proteomes" id="UP000517916"/>
    </source>
</evidence>